<reference evidence="7" key="2">
    <citation type="submission" date="2012-01" db="EMBL/GenBank/DDBJ databases">
        <title>Complete sequence of chromosome of Marinitoga piezophila KA3.</title>
        <authorList>
            <person name="Lucas S."/>
            <person name="Han J."/>
            <person name="Lapidus A."/>
            <person name="Cheng J.-F."/>
            <person name="Goodwin L."/>
            <person name="Pitluck S."/>
            <person name="Peters L."/>
            <person name="Mikhailova N."/>
            <person name="Teshima H."/>
            <person name="Detter J.C."/>
            <person name="Han C."/>
            <person name="Tapia R."/>
            <person name="Land M."/>
            <person name="Hauser L."/>
            <person name="Kyrpides N."/>
            <person name="Ivanova N."/>
            <person name="Pagani I."/>
            <person name="Jebbar M."/>
            <person name="Vannier P."/>
            <person name="Oger P."/>
            <person name="Cario A."/>
            <person name="Bartlett D."/>
            <person name="Noll K.M."/>
            <person name="Woyke T."/>
        </authorList>
    </citation>
    <scope>NUCLEOTIDE SEQUENCE [LARGE SCALE GENOMIC DNA]</scope>
    <source>
        <strain evidence="7">DSM 14283 / JCM 11233 / KA3</strain>
    </source>
</reference>
<dbReference type="HOGENOM" id="CLU_047251_4_2_0"/>
<evidence type="ECO:0000256" key="1">
    <source>
        <dbReference type="ARBA" id="ARBA00022801"/>
    </source>
</evidence>
<dbReference type="Gene3D" id="3.40.1090.10">
    <property type="entry name" value="Cytosolic phospholipase A2 catalytic domain"/>
    <property type="match status" value="1"/>
</dbReference>
<evidence type="ECO:0000259" key="5">
    <source>
        <dbReference type="PROSITE" id="PS51635"/>
    </source>
</evidence>
<dbReference type="PROSITE" id="PS51635">
    <property type="entry name" value="PNPLA"/>
    <property type="match status" value="1"/>
</dbReference>
<evidence type="ECO:0000256" key="2">
    <source>
        <dbReference type="ARBA" id="ARBA00022963"/>
    </source>
</evidence>
<accession>H2J363</accession>
<evidence type="ECO:0000313" key="7">
    <source>
        <dbReference type="Proteomes" id="UP000007161"/>
    </source>
</evidence>
<dbReference type="OrthoDB" id="9770965at2"/>
<sequence>MKKEYGLALGSGGIRGMAHIALIEYLENKYEMHPVVITGCSAGSLIGGLYALEPDINSVYKKLSYSLKNFDTEIKSMKKSLDSKISGFTKLLSSMGIMKNEVLFRMLKPLFYKKKFSDCKIPFGVVALNIEEEKTEEITEGYLLDAIMASSNVPGAFTPTLLGGMELLDGGVLEEVPIQLCRKMGANYVVASHIPSTNKSLSSGFNYINYISSLSIDLVTDLKLSDADEPYIFESQYSWYEFDKYEEIYNEAKTKLAQQKSGEINVAN</sequence>
<keyword evidence="1 4" id="KW-0378">Hydrolase</keyword>
<evidence type="ECO:0000256" key="4">
    <source>
        <dbReference type="PROSITE-ProRule" id="PRU01161"/>
    </source>
</evidence>
<evidence type="ECO:0000313" key="6">
    <source>
        <dbReference type="EMBL" id="AEX84581.1"/>
    </source>
</evidence>
<dbReference type="eggNOG" id="COG1752">
    <property type="taxonomic scope" value="Bacteria"/>
</dbReference>
<dbReference type="AlphaFoldDB" id="H2J363"/>
<comment type="caution">
    <text evidence="4">Lacks conserved residue(s) required for the propagation of feature annotation.</text>
</comment>
<dbReference type="InterPro" id="IPR002641">
    <property type="entry name" value="PNPLA_dom"/>
</dbReference>
<feature type="short sequence motif" description="GXSXG" evidence="4">
    <location>
        <begin position="39"/>
        <end position="43"/>
    </location>
</feature>
<keyword evidence="7" id="KW-1185">Reference proteome</keyword>
<proteinExistence type="predicted"/>
<dbReference type="PANTHER" id="PTHR14226">
    <property type="entry name" value="NEUROPATHY TARGET ESTERASE/SWISS CHEESE D.MELANOGASTER"/>
    <property type="match status" value="1"/>
</dbReference>
<dbReference type="InterPro" id="IPR050301">
    <property type="entry name" value="NTE"/>
</dbReference>
<keyword evidence="3 4" id="KW-0443">Lipid metabolism</keyword>
<feature type="active site" description="Proton acceptor" evidence="4">
    <location>
        <position position="169"/>
    </location>
</feature>
<name>H2J363_MARPK</name>
<dbReference type="Pfam" id="PF01734">
    <property type="entry name" value="Patatin"/>
    <property type="match status" value="1"/>
</dbReference>
<organism evidence="6 7">
    <name type="scientific">Marinitoga piezophila (strain DSM 14283 / JCM 11233 / KA3)</name>
    <dbReference type="NCBI Taxonomy" id="443254"/>
    <lineage>
        <taxon>Bacteria</taxon>
        <taxon>Thermotogati</taxon>
        <taxon>Thermotogota</taxon>
        <taxon>Thermotogae</taxon>
        <taxon>Petrotogales</taxon>
        <taxon>Petrotogaceae</taxon>
        <taxon>Marinitoga</taxon>
    </lineage>
</organism>
<protein>
    <submittedName>
        <fullName evidence="6">Putative esterase of the alpha-beta hydrolase superfamily</fullName>
    </submittedName>
</protein>
<feature type="active site" description="Nucleophile" evidence="4">
    <location>
        <position position="41"/>
    </location>
</feature>
<dbReference type="InterPro" id="IPR016035">
    <property type="entry name" value="Acyl_Trfase/lysoPLipase"/>
</dbReference>
<reference evidence="6 7" key="1">
    <citation type="journal article" date="2012" name="J. Bacteriol.">
        <title>Complete Genome Sequence of the Thermophilic, Piezophilic, Heterotrophic Bacterium Marinitoga piezophila KA3.</title>
        <authorList>
            <person name="Lucas S."/>
            <person name="Han J."/>
            <person name="Lapidus A."/>
            <person name="Cheng J.F."/>
            <person name="Goodwin L.A."/>
            <person name="Pitluck S."/>
            <person name="Peters L."/>
            <person name="Mikhailova N."/>
            <person name="Teshima H."/>
            <person name="Detter J.C."/>
            <person name="Han C."/>
            <person name="Tapia R."/>
            <person name="Land M."/>
            <person name="Hauser L."/>
            <person name="Kyrpides N.C."/>
            <person name="Ivanova N."/>
            <person name="Pagani I."/>
            <person name="Vannier P."/>
            <person name="Oger P."/>
            <person name="Bartlett D.H."/>
            <person name="Noll K.M."/>
            <person name="Woyke T."/>
            <person name="Jebbar M."/>
        </authorList>
    </citation>
    <scope>NUCLEOTIDE SEQUENCE [LARGE SCALE GENOMIC DNA]</scope>
    <source>
        <strain evidence="7">DSM 14283 / JCM 11233 / KA3</strain>
    </source>
</reference>
<gene>
    <name evidence="6" type="ordered locus">Marpi_0124</name>
</gene>
<dbReference type="GO" id="GO:0016787">
    <property type="term" value="F:hydrolase activity"/>
    <property type="evidence" value="ECO:0007669"/>
    <property type="project" value="UniProtKB-UniRule"/>
</dbReference>
<dbReference type="RefSeq" id="WP_014295653.1">
    <property type="nucleotide sequence ID" value="NC_016751.1"/>
</dbReference>
<dbReference type="GO" id="GO:0016042">
    <property type="term" value="P:lipid catabolic process"/>
    <property type="evidence" value="ECO:0007669"/>
    <property type="project" value="UniProtKB-UniRule"/>
</dbReference>
<dbReference type="Proteomes" id="UP000007161">
    <property type="component" value="Chromosome"/>
</dbReference>
<feature type="domain" description="PNPLA" evidence="5">
    <location>
        <begin position="7"/>
        <end position="182"/>
    </location>
</feature>
<dbReference type="PANTHER" id="PTHR14226:SF29">
    <property type="entry name" value="NEUROPATHY TARGET ESTERASE SWS"/>
    <property type="match status" value="1"/>
</dbReference>
<evidence type="ECO:0000256" key="3">
    <source>
        <dbReference type="ARBA" id="ARBA00023098"/>
    </source>
</evidence>
<dbReference type="STRING" id="443254.Marpi_0124"/>
<dbReference type="EMBL" id="CP003257">
    <property type="protein sequence ID" value="AEX84581.1"/>
    <property type="molecule type" value="Genomic_DNA"/>
</dbReference>
<dbReference type="KEGG" id="mpz:Marpi_0124"/>
<dbReference type="SUPFAM" id="SSF52151">
    <property type="entry name" value="FabD/lysophospholipase-like"/>
    <property type="match status" value="1"/>
</dbReference>
<feature type="short sequence motif" description="DGA/G" evidence="4">
    <location>
        <begin position="169"/>
        <end position="171"/>
    </location>
</feature>
<keyword evidence="2 4" id="KW-0442">Lipid degradation</keyword>